<sequence length="156" mass="17801">MAAIIPVKDRNPFDPRFIFDGVEATSEEERTTHDASCHCGEIKYKVTLKWPFPKYTVNTCSCSICTSTGYIAVYPCRRDVNFIQGYEKLGRYRFGTKTKDHVFCKTCGTSIGIDFLRAEQGESDPAKDTFSINVRTFKDIDLDSLEYTFFDGKKLL</sequence>
<accession>A0A1L7WDS0</accession>
<gene>
    <name evidence="5" type="ORF">PAC_00797</name>
</gene>
<protein>
    <recommendedName>
        <fullName evidence="4">CENP-V/GFA domain-containing protein</fullName>
    </recommendedName>
</protein>
<comment type="similarity">
    <text evidence="1">Belongs to the Gfa family.</text>
</comment>
<evidence type="ECO:0000256" key="2">
    <source>
        <dbReference type="ARBA" id="ARBA00022723"/>
    </source>
</evidence>
<dbReference type="InterPro" id="IPR006913">
    <property type="entry name" value="CENP-V/GFA"/>
</dbReference>
<dbReference type="InterPro" id="IPR052355">
    <property type="entry name" value="CENP-V-like"/>
</dbReference>
<reference evidence="5 6" key="1">
    <citation type="submission" date="2016-03" db="EMBL/GenBank/DDBJ databases">
        <authorList>
            <person name="Ploux O."/>
        </authorList>
    </citation>
    <scope>NUCLEOTIDE SEQUENCE [LARGE SCALE GENOMIC DNA]</scope>
    <source>
        <strain evidence="5 6">UAMH 11012</strain>
    </source>
</reference>
<organism evidence="5 6">
    <name type="scientific">Phialocephala subalpina</name>
    <dbReference type="NCBI Taxonomy" id="576137"/>
    <lineage>
        <taxon>Eukaryota</taxon>
        <taxon>Fungi</taxon>
        <taxon>Dikarya</taxon>
        <taxon>Ascomycota</taxon>
        <taxon>Pezizomycotina</taxon>
        <taxon>Leotiomycetes</taxon>
        <taxon>Helotiales</taxon>
        <taxon>Mollisiaceae</taxon>
        <taxon>Phialocephala</taxon>
        <taxon>Phialocephala fortinii species complex</taxon>
    </lineage>
</organism>
<keyword evidence="2" id="KW-0479">Metal-binding</keyword>
<evidence type="ECO:0000256" key="1">
    <source>
        <dbReference type="ARBA" id="ARBA00005495"/>
    </source>
</evidence>
<keyword evidence="3" id="KW-0862">Zinc</keyword>
<dbReference type="AlphaFoldDB" id="A0A1L7WDS0"/>
<dbReference type="Pfam" id="PF04828">
    <property type="entry name" value="GFA"/>
    <property type="match status" value="1"/>
</dbReference>
<dbReference type="EMBL" id="FJOG01000001">
    <property type="protein sequence ID" value="CZR50923.1"/>
    <property type="molecule type" value="Genomic_DNA"/>
</dbReference>
<dbReference type="PANTHER" id="PTHR28620:SF1">
    <property type="entry name" value="CENP-V_GFA DOMAIN-CONTAINING PROTEIN"/>
    <property type="match status" value="1"/>
</dbReference>
<name>A0A1L7WDS0_9HELO</name>
<dbReference type="SUPFAM" id="SSF51316">
    <property type="entry name" value="Mss4-like"/>
    <property type="match status" value="1"/>
</dbReference>
<dbReference type="Gene3D" id="2.170.150.70">
    <property type="match status" value="1"/>
</dbReference>
<dbReference type="GO" id="GO:0046872">
    <property type="term" value="F:metal ion binding"/>
    <property type="evidence" value="ECO:0007669"/>
    <property type="project" value="UniProtKB-KW"/>
</dbReference>
<evidence type="ECO:0000313" key="6">
    <source>
        <dbReference type="Proteomes" id="UP000184330"/>
    </source>
</evidence>
<dbReference type="InterPro" id="IPR011057">
    <property type="entry name" value="Mss4-like_sf"/>
</dbReference>
<dbReference type="Proteomes" id="UP000184330">
    <property type="component" value="Unassembled WGS sequence"/>
</dbReference>
<dbReference type="STRING" id="576137.A0A1L7WDS0"/>
<dbReference type="GO" id="GO:0016846">
    <property type="term" value="F:carbon-sulfur lyase activity"/>
    <property type="evidence" value="ECO:0007669"/>
    <property type="project" value="InterPro"/>
</dbReference>
<keyword evidence="6" id="KW-1185">Reference proteome</keyword>
<evidence type="ECO:0000256" key="3">
    <source>
        <dbReference type="ARBA" id="ARBA00022833"/>
    </source>
</evidence>
<dbReference type="OrthoDB" id="2993351at2759"/>
<dbReference type="PROSITE" id="PS51891">
    <property type="entry name" value="CENP_V_GFA"/>
    <property type="match status" value="1"/>
</dbReference>
<proteinExistence type="inferred from homology"/>
<feature type="domain" description="CENP-V/GFA" evidence="4">
    <location>
        <begin position="33"/>
        <end position="151"/>
    </location>
</feature>
<dbReference type="PANTHER" id="PTHR28620">
    <property type="entry name" value="CENTROMERE PROTEIN V"/>
    <property type="match status" value="1"/>
</dbReference>
<evidence type="ECO:0000313" key="5">
    <source>
        <dbReference type="EMBL" id="CZR50923.1"/>
    </source>
</evidence>
<evidence type="ECO:0000259" key="4">
    <source>
        <dbReference type="PROSITE" id="PS51891"/>
    </source>
</evidence>